<dbReference type="Proteomes" id="UP000258016">
    <property type="component" value="Chromosome"/>
</dbReference>
<dbReference type="PANTHER" id="PTHR12151:SF25">
    <property type="entry name" value="LINALOOL DEHYDRATASE_ISOMERASE DOMAIN-CONTAINING PROTEIN"/>
    <property type="match status" value="1"/>
</dbReference>
<dbReference type="PANTHER" id="PTHR12151">
    <property type="entry name" value="ELECTRON TRANSPORT PROTIN SCO1/SENC FAMILY MEMBER"/>
    <property type="match status" value="1"/>
</dbReference>
<feature type="chain" id="PRO_5045672311" evidence="2">
    <location>
        <begin position="32"/>
        <end position="207"/>
    </location>
</feature>
<dbReference type="EMBL" id="CP020083">
    <property type="protein sequence ID" value="ASR50782.1"/>
    <property type="molecule type" value="Genomic_DNA"/>
</dbReference>
<reference evidence="3 4" key="1">
    <citation type="submission" date="2017-03" db="EMBL/GenBank/DDBJ databases">
        <title>Complete genome sequence of Blastomonas fulva degrading microcsystin LR.</title>
        <authorList>
            <person name="Lee H.-g."/>
            <person name="Jin L."/>
            <person name="oh H.-M."/>
        </authorList>
    </citation>
    <scope>NUCLEOTIDE SEQUENCE [LARGE SCALE GENOMIC DNA]</scope>
    <source>
        <strain evidence="3 4">T2</strain>
    </source>
</reference>
<dbReference type="SUPFAM" id="SSF52833">
    <property type="entry name" value="Thioredoxin-like"/>
    <property type="match status" value="1"/>
</dbReference>
<dbReference type="Gene3D" id="3.40.30.10">
    <property type="entry name" value="Glutaredoxin"/>
    <property type="match status" value="1"/>
</dbReference>
<organism evidence="3 4">
    <name type="scientific">Blastomonas fulva</name>
    <dbReference type="NCBI Taxonomy" id="1550728"/>
    <lineage>
        <taxon>Bacteria</taxon>
        <taxon>Pseudomonadati</taxon>
        <taxon>Pseudomonadota</taxon>
        <taxon>Alphaproteobacteria</taxon>
        <taxon>Sphingomonadales</taxon>
        <taxon>Sphingomonadaceae</taxon>
        <taxon>Blastomonas</taxon>
    </lineage>
</organism>
<dbReference type="GeneID" id="303484783"/>
<evidence type="ECO:0000313" key="4">
    <source>
        <dbReference type="Proteomes" id="UP000258016"/>
    </source>
</evidence>
<sequence>MNKTPNLAPALIPAIAIALALSAALGGCSGAAPKPEAPLEGARIGGAFTLTNQDGKTVKDTDFAGQHRIVYFGYSYCPDVCPVDLQKIAAGFALFEKQQPERAAKIQPLFITIDPERDTPAVLKQYVGAFHPRLIGLTGTPAQIKSVADAYLVMYKAQKPVGADAKGYLVDHSRQAYLMGPKGEPIALLPYDGSPEQIAAEIDKWTA</sequence>
<comment type="similarity">
    <text evidence="1">Belongs to the SCO1/2 family.</text>
</comment>
<evidence type="ECO:0000313" key="3">
    <source>
        <dbReference type="EMBL" id="ASR50782.1"/>
    </source>
</evidence>
<proteinExistence type="inferred from homology"/>
<dbReference type="InterPro" id="IPR036249">
    <property type="entry name" value="Thioredoxin-like_sf"/>
</dbReference>
<dbReference type="CDD" id="cd02968">
    <property type="entry name" value="SCO"/>
    <property type="match status" value="1"/>
</dbReference>
<name>A0ABM6M4G7_9SPHN</name>
<protein>
    <submittedName>
        <fullName evidence="3">SCO family protein</fullName>
    </submittedName>
</protein>
<accession>A0ABM6M4G7</accession>
<evidence type="ECO:0000256" key="1">
    <source>
        <dbReference type="ARBA" id="ARBA00010996"/>
    </source>
</evidence>
<evidence type="ECO:0000256" key="2">
    <source>
        <dbReference type="SAM" id="SignalP"/>
    </source>
</evidence>
<dbReference type="RefSeq" id="WP_117351595.1">
    <property type="nucleotide sequence ID" value="NZ_CP020083.1"/>
</dbReference>
<gene>
    <name evidence="3" type="ORF">B5J99_04245</name>
</gene>
<keyword evidence="4" id="KW-1185">Reference proteome</keyword>
<dbReference type="InterPro" id="IPR003782">
    <property type="entry name" value="SCO1/SenC"/>
</dbReference>
<feature type="signal peptide" evidence="2">
    <location>
        <begin position="1"/>
        <end position="31"/>
    </location>
</feature>
<dbReference type="PROSITE" id="PS51257">
    <property type="entry name" value="PROKAR_LIPOPROTEIN"/>
    <property type="match status" value="1"/>
</dbReference>
<dbReference type="Pfam" id="PF02630">
    <property type="entry name" value="SCO1-SenC"/>
    <property type="match status" value="1"/>
</dbReference>
<keyword evidence="2" id="KW-0732">Signal</keyword>